<sequence>MSALWPALGAVYGLLGVALGAFGAHALRGQLPEGLLSVWKTAVEYQMYHALALVLVGVLLRSAESGLLYAAAVCFAVGVLLFSGSLYVLCLSGVRAWGVVTPFGGVLLIAGWALLLAALLSSR</sequence>
<dbReference type="Pfam" id="PF04241">
    <property type="entry name" value="DUF423"/>
    <property type="match status" value="1"/>
</dbReference>
<comment type="similarity">
    <text evidence="2">Belongs to the UPF0382 family.</text>
</comment>
<dbReference type="EMBL" id="FOOC01000011">
    <property type="protein sequence ID" value="SFF59879.1"/>
    <property type="molecule type" value="Genomic_DNA"/>
</dbReference>
<dbReference type="GO" id="GO:0005886">
    <property type="term" value="C:plasma membrane"/>
    <property type="evidence" value="ECO:0007669"/>
    <property type="project" value="TreeGrafter"/>
</dbReference>
<feature type="transmembrane region" description="Helical" evidence="6">
    <location>
        <begin position="67"/>
        <end position="89"/>
    </location>
</feature>
<evidence type="ECO:0000256" key="6">
    <source>
        <dbReference type="SAM" id="Phobius"/>
    </source>
</evidence>
<evidence type="ECO:0000256" key="4">
    <source>
        <dbReference type="ARBA" id="ARBA00022989"/>
    </source>
</evidence>
<keyword evidence="4 6" id="KW-1133">Transmembrane helix</keyword>
<reference evidence="7 8" key="1">
    <citation type="submission" date="2016-10" db="EMBL/GenBank/DDBJ databases">
        <authorList>
            <person name="de Groot N.N."/>
        </authorList>
    </citation>
    <scope>NUCLEOTIDE SEQUENCE [LARGE SCALE GENOMIC DNA]</scope>
    <source>
        <strain evidence="7 8">DSM 23609</strain>
    </source>
</reference>
<feature type="transmembrane region" description="Helical" evidence="6">
    <location>
        <begin position="42"/>
        <end position="60"/>
    </location>
</feature>
<keyword evidence="8" id="KW-1185">Reference proteome</keyword>
<evidence type="ECO:0000256" key="5">
    <source>
        <dbReference type="ARBA" id="ARBA00023136"/>
    </source>
</evidence>
<dbReference type="InterPro" id="IPR006696">
    <property type="entry name" value="DUF423"/>
</dbReference>
<dbReference type="Proteomes" id="UP000199771">
    <property type="component" value="Unassembled WGS sequence"/>
</dbReference>
<organism evidence="7 8">
    <name type="scientific">Fontimonas thermophila</name>
    <dbReference type="NCBI Taxonomy" id="1076937"/>
    <lineage>
        <taxon>Bacteria</taxon>
        <taxon>Pseudomonadati</taxon>
        <taxon>Pseudomonadota</taxon>
        <taxon>Gammaproteobacteria</taxon>
        <taxon>Nevskiales</taxon>
        <taxon>Nevskiaceae</taxon>
        <taxon>Fontimonas</taxon>
    </lineage>
</organism>
<dbReference type="STRING" id="1076937.SAMN04488120_11152"/>
<feature type="transmembrane region" description="Helical" evidence="6">
    <location>
        <begin position="95"/>
        <end position="120"/>
    </location>
</feature>
<dbReference type="RefSeq" id="WP_091534858.1">
    <property type="nucleotide sequence ID" value="NZ_FOOC01000011.1"/>
</dbReference>
<dbReference type="OrthoDB" id="9802121at2"/>
<evidence type="ECO:0000256" key="1">
    <source>
        <dbReference type="ARBA" id="ARBA00004141"/>
    </source>
</evidence>
<accession>A0A1I2K0E2</accession>
<protein>
    <submittedName>
        <fullName evidence="7">Uncharacterized membrane protein YgdD, TMEM256/DUF423 family</fullName>
    </submittedName>
</protein>
<dbReference type="PANTHER" id="PTHR43461">
    <property type="entry name" value="TRANSMEMBRANE PROTEIN 256"/>
    <property type="match status" value="1"/>
</dbReference>
<comment type="subcellular location">
    <subcellularLocation>
        <location evidence="1">Membrane</location>
        <topology evidence="1">Multi-pass membrane protein</topology>
    </subcellularLocation>
</comment>
<keyword evidence="5 6" id="KW-0472">Membrane</keyword>
<evidence type="ECO:0000256" key="2">
    <source>
        <dbReference type="ARBA" id="ARBA00009694"/>
    </source>
</evidence>
<name>A0A1I2K0E2_9GAMM</name>
<dbReference type="PANTHER" id="PTHR43461:SF1">
    <property type="entry name" value="TRANSMEMBRANE PROTEIN 256"/>
    <property type="match status" value="1"/>
</dbReference>
<gene>
    <name evidence="7" type="ORF">SAMN04488120_11152</name>
</gene>
<dbReference type="AlphaFoldDB" id="A0A1I2K0E2"/>
<evidence type="ECO:0000313" key="7">
    <source>
        <dbReference type="EMBL" id="SFF59879.1"/>
    </source>
</evidence>
<proteinExistence type="inferred from homology"/>
<evidence type="ECO:0000313" key="8">
    <source>
        <dbReference type="Proteomes" id="UP000199771"/>
    </source>
</evidence>
<evidence type="ECO:0000256" key="3">
    <source>
        <dbReference type="ARBA" id="ARBA00022692"/>
    </source>
</evidence>
<keyword evidence="3 6" id="KW-0812">Transmembrane</keyword>